<evidence type="ECO:0000313" key="2">
    <source>
        <dbReference type="EMBL" id="RUO38376.1"/>
    </source>
</evidence>
<dbReference type="CDD" id="cd02440">
    <property type="entry name" value="AdoMet_MTases"/>
    <property type="match status" value="1"/>
</dbReference>
<dbReference type="InterPro" id="IPR029063">
    <property type="entry name" value="SAM-dependent_MTases_sf"/>
</dbReference>
<organism evidence="2 3">
    <name type="scientific">Aliidiomarina shirensis</name>
    <dbReference type="NCBI Taxonomy" id="1048642"/>
    <lineage>
        <taxon>Bacteria</taxon>
        <taxon>Pseudomonadati</taxon>
        <taxon>Pseudomonadota</taxon>
        <taxon>Gammaproteobacteria</taxon>
        <taxon>Alteromonadales</taxon>
        <taxon>Idiomarinaceae</taxon>
        <taxon>Aliidiomarina</taxon>
    </lineage>
</organism>
<dbReference type="EMBL" id="PIPP01000001">
    <property type="protein sequence ID" value="RUO38376.1"/>
    <property type="molecule type" value="Genomic_DNA"/>
</dbReference>
<dbReference type="AlphaFoldDB" id="A0A432WX97"/>
<dbReference type="Proteomes" id="UP000286934">
    <property type="component" value="Unassembled WGS sequence"/>
</dbReference>
<reference evidence="3" key="1">
    <citation type="journal article" date="2018" name="Front. Microbiol.">
        <title>Genome-Based Analysis Reveals the Taxonomy and Diversity of the Family Idiomarinaceae.</title>
        <authorList>
            <person name="Liu Y."/>
            <person name="Lai Q."/>
            <person name="Shao Z."/>
        </authorList>
    </citation>
    <scope>NUCLEOTIDE SEQUENCE [LARGE SCALE GENOMIC DNA]</scope>
    <source>
        <strain evidence="3">AIS</strain>
    </source>
</reference>
<protein>
    <recommendedName>
        <fullName evidence="1">Methyltransferase type 11 domain-containing protein</fullName>
    </recommendedName>
</protein>
<dbReference type="GO" id="GO:0008757">
    <property type="term" value="F:S-adenosylmethionine-dependent methyltransferase activity"/>
    <property type="evidence" value="ECO:0007669"/>
    <property type="project" value="InterPro"/>
</dbReference>
<dbReference type="OrthoDB" id="9760689at2"/>
<evidence type="ECO:0000313" key="3">
    <source>
        <dbReference type="Proteomes" id="UP000286934"/>
    </source>
</evidence>
<dbReference type="InterPro" id="IPR013216">
    <property type="entry name" value="Methyltransf_11"/>
</dbReference>
<comment type="caution">
    <text evidence="2">The sequence shown here is derived from an EMBL/GenBank/DDBJ whole genome shotgun (WGS) entry which is preliminary data.</text>
</comment>
<dbReference type="Gene3D" id="3.40.50.150">
    <property type="entry name" value="Vaccinia Virus protein VP39"/>
    <property type="match status" value="1"/>
</dbReference>
<dbReference type="PANTHER" id="PTHR43861">
    <property type="entry name" value="TRANS-ACONITATE 2-METHYLTRANSFERASE-RELATED"/>
    <property type="match status" value="1"/>
</dbReference>
<evidence type="ECO:0000259" key="1">
    <source>
        <dbReference type="Pfam" id="PF08241"/>
    </source>
</evidence>
<keyword evidence="3" id="KW-1185">Reference proteome</keyword>
<dbReference type="Pfam" id="PF08241">
    <property type="entry name" value="Methyltransf_11"/>
    <property type="match status" value="1"/>
</dbReference>
<dbReference type="SUPFAM" id="SSF53335">
    <property type="entry name" value="S-adenosyl-L-methionine-dependent methyltransferases"/>
    <property type="match status" value="1"/>
</dbReference>
<sequence>MLAEYDKAAIAARFSRCAERYQQYANLQQASAQILRDVLYAEMLERSECQQELSEINVKPAPMAGSILDLGCGPGTQTTQLQRLGKRYVGVDIAHGMLSKAAQMNSDEACYIQADMENLPFAQAHFDLVYSNLAVQWSNNPLQLLLELKRITKPGGIIALATVLDNSLQPLAKLRNEFLRQAGVNQQSTLSDWLSWIAQADLECTFREEREVSVYFPDVRSLLRSISAIGADHQGSSSTPKLGLAEYTAIVAGYEQYRTLNGLPLSYRLGFILLKV</sequence>
<proteinExistence type="predicted"/>
<accession>A0A432WX97</accession>
<name>A0A432WX97_9GAMM</name>
<feature type="domain" description="Methyltransferase type 11" evidence="1">
    <location>
        <begin position="68"/>
        <end position="159"/>
    </location>
</feature>
<gene>
    <name evidence="2" type="ORF">CWE13_01670</name>
</gene>
<dbReference type="PANTHER" id="PTHR43861:SF1">
    <property type="entry name" value="TRANS-ACONITATE 2-METHYLTRANSFERASE"/>
    <property type="match status" value="1"/>
</dbReference>
<dbReference type="RefSeq" id="WP_126805599.1">
    <property type="nucleotide sequence ID" value="NZ_PIPP01000001.1"/>
</dbReference>